<dbReference type="AlphaFoldDB" id="A0A3S9NZN4"/>
<dbReference type="PANTHER" id="PTHR22648">
    <property type="entry name" value="TRANSCRIPTION TERMINATION FACTOR NUSA"/>
    <property type="match status" value="1"/>
</dbReference>
<dbReference type="InterPro" id="IPR009019">
    <property type="entry name" value="KH_sf_prok-type"/>
</dbReference>
<keyword evidence="6 7" id="KW-0804">Transcription</keyword>
<sequence>MNSMELIESFKEFAKMKGIDRPTMIKILEDVFKTMIRKQYGDDATFDVIINVDAGDLEIWRYRQIVADDAEEFDAQTQIHLTDAKKIEEDFEVDEEVAEAVEIDFFGRRMVQTARQTLIQKVKDLEKKVLFDQYKERVGELIMGEVYQTLGRELIIMDQDDNELSLPRTEMISKDRYRKGDHVRAVIDRVEMNNNNPKIVLSRTSPLFLRLLFEQEVPEIFDGLIAIKNIVREPGERAKVSVESFDDRIDPVGACVGMRGSRIHSIVRELQNENIDVINFTENLDLLIRRSLSPAHINTVKINEEEKRVEVVLPKDQVSLAIGKGGQNIKLASMLVGYEIDVFRELQEHEVEDFDIDLMEFNDVFDDWMLLELKNIGLDTAKAVLDHEVNELVTRTDLEEEMVLAIMHTLRKEFEEDNSPKNQPQENNDDEEIEVDYSGDMDDEDFETPTSTAAPATEPAAEAETTVVVEGIDLGNFASDIEEWIIDEFKQVGLTTVESVLAITREEVIEKTDLEDETVDEVLQVIKK</sequence>
<keyword evidence="3 7" id="KW-0889">Transcription antitermination</keyword>
<proteinExistence type="inferred from homology"/>
<dbReference type="SUPFAM" id="SSF69705">
    <property type="entry name" value="Transcription factor NusA, N-terminal domain"/>
    <property type="match status" value="1"/>
</dbReference>
<dbReference type="CDD" id="cd22529">
    <property type="entry name" value="KH-II_NusA_rpt2"/>
    <property type="match status" value="1"/>
</dbReference>
<dbReference type="PANTHER" id="PTHR22648:SF0">
    <property type="entry name" value="TRANSCRIPTION TERMINATION_ANTITERMINATION PROTEIN NUSA"/>
    <property type="match status" value="1"/>
</dbReference>
<dbReference type="Proteomes" id="UP000267268">
    <property type="component" value="Chromosome 1"/>
</dbReference>
<reference evidence="10 11" key="1">
    <citation type="submission" date="2018-12" db="EMBL/GenBank/DDBJ databases">
        <title>Flammeovirga pectinis sp. nov., isolated from the gut of the Korean scallop, Patinopecten yessoensis.</title>
        <authorList>
            <person name="Bae J.-W."/>
            <person name="Jeong Y.-S."/>
            <person name="Kang W."/>
        </authorList>
    </citation>
    <scope>NUCLEOTIDE SEQUENCE [LARGE SCALE GENOMIC DNA]</scope>
    <source>
        <strain evidence="10 11">L12M1</strain>
    </source>
</reference>
<comment type="subcellular location">
    <subcellularLocation>
        <location evidence="7">Cytoplasm</location>
    </subcellularLocation>
</comment>
<comment type="similarity">
    <text evidence="7">Belongs to the NusA family.</text>
</comment>
<evidence type="ECO:0000256" key="2">
    <source>
        <dbReference type="ARBA" id="ARBA00022490"/>
    </source>
</evidence>
<evidence type="ECO:0000256" key="3">
    <source>
        <dbReference type="ARBA" id="ARBA00022814"/>
    </source>
</evidence>
<dbReference type="InterPro" id="IPR015946">
    <property type="entry name" value="KH_dom-like_a/b"/>
</dbReference>
<evidence type="ECO:0000256" key="7">
    <source>
        <dbReference type="HAMAP-Rule" id="MF_00945"/>
    </source>
</evidence>
<keyword evidence="4 7" id="KW-0694">RNA-binding</keyword>
<dbReference type="InterPro" id="IPR012340">
    <property type="entry name" value="NA-bd_OB-fold"/>
</dbReference>
<accession>A0A3S9NZN4</accession>
<dbReference type="GO" id="GO:0006353">
    <property type="term" value="P:DNA-templated transcription termination"/>
    <property type="evidence" value="ECO:0007669"/>
    <property type="project" value="UniProtKB-UniRule"/>
</dbReference>
<dbReference type="InterPro" id="IPR013735">
    <property type="entry name" value="TF_NusA_N"/>
</dbReference>
<dbReference type="InterPro" id="IPR030842">
    <property type="entry name" value="TF_NusA_bacterial"/>
</dbReference>
<comment type="function">
    <text evidence="7">Participates in both transcription termination and antitermination.</text>
</comment>
<dbReference type="InterPro" id="IPR025249">
    <property type="entry name" value="TF_NusA_KH_1st"/>
</dbReference>
<dbReference type="Pfam" id="PF08529">
    <property type="entry name" value="NusA_N"/>
    <property type="match status" value="1"/>
</dbReference>
<dbReference type="InterPro" id="IPR036555">
    <property type="entry name" value="NusA_N_sf"/>
</dbReference>
<dbReference type="KEGG" id="fll:EI427_03855"/>
<feature type="domain" description="S1 motif" evidence="9">
    <location>
        <begin position="139"/>
        <end position="204"/>
    </location>
</feature>
<evidence type="ECO:0000313" key="11">
    <source>
        <dbReference type="Proteomes" id="UP000267268"/>
    </source>
</evidence>
<dbReference type="FunFam" id="3.30.300.20:FF:000002">
    <property type="entry name" value="Transcription termination/antitermination protein NusA"/>
    <property type="match status" value="1"/>
</dbReference>
<evidence type="ECO:0000256" key="8">
    <source>
        <dbReference type="SAM" id="MobiDB-lite"/>
    </source>
</evidence>
<feature type="region of interest" description="Disordered" evidence="8">
    <location>
        <begin position="439"/>
        <end position="464"/>
    </location>
</feature>
<dbReference type="CDD" id="cd02134">
    <property type="entry name" value="KH-II_NusA_rpt1"/>
    <property type="match status" value="1"/>
</dbReference>
<feature type="compositionally biased region" description="Low complexity" evidence="8">
    <location>
        <begin position="448"/>
        <end position="464"/>
    </location>
</feature>
<dbReference type="EMBL" id="CP034562">
    <property type="protein sequence ID" value="AZQ61386.1"/>
    <property type="molecule type" value="Genomic_DNA"/>
</dbReference>
<name>A0A3S9NZN4_9BACT</name>
<keyword evidence="1 7" id="KW-0806">Transcription termination</keyword>
<dbReference type="PROSITE" id="PS50126">
    <property type="entry name" value="S1"/>
    <property type="match status" value="1"/>
</dbReference>
<evidence type="ECO:0000259" key="9">
    <source>
        <dbReference type="PROSITE" id="PS50126"/>
    </source>
</evidence>
<organism evidence="10 11">
    <name type="scientific">Flammeovirga pectinis</name>
    <dbReference type="NCBI Taxonomy" id="2494373"/>
    <lineage>
        <taxon>Bacteria</taxon>
        <taxon>Pseudomonadati</taxon>
        <taxon>Bacteroidota</taxon>
        <taxon>Cytophagia</taxon>
        <taxon>Cytophagales</taxon>
        <taxon>Flammeovirgaceae</taxon>
        <taxon>Flammeovirga</taxon>
    </lineage>
</organism>
<dbReference type="Pfam" id="PF26594">
    <property type="entry name" value="KH_NusA_2nd"/>
    <property type="match status" value="1"/>
</dbReference>
<dbReference type="GO" id="GO:0003723">
    <property type="term" value="F:RNA binding"/>
    <property type="evidence" value="ECO:0007669"/>
    <property type="project" value="UniProtKB-UniRule"/>
</dbReference>
<dbReference type="Pfam" id="PF13184">
    <property type="entry name" value="KH_NusA_1st"/>
    <property type="match status" value="1"/>
</dbReference>
<dbReference type="HAMAP" id="MF_00945_B">
    <property type="entry name" value="NusA_B"/>
    <property type="match status" value="1"/>
</dbReference>
<dbReference type="GO" id="GO:0003700">
    <property type="term" value="F:DNA-binding transcription factor activity"/>
    <property type="evidence" value="ECO:0007669"/>
    <property type="project" value="InterPro"/>
</dbReference>
<dbReference type="Gene3D" id="3.30.300.20">
    <property type="match status" value="2"/>
</dbReference>
<dbReference type="InterPro" id="IPR003029">
    <property type="entry name" value="S1_domain"/>
</dbReference>
<gene>
    <name evidence="7 10" type="primary">nusA</name>
    <name evidence="10" type="ORF">EI427_03855</name>
</gene>
<keyword evidence="11" id="KW-1185">Reference proteome</keyword>
<dbReference type="NCBIfam" id="TIGR01953">
    <property type="entry name" value="NusA"/>
    <property type="match status" value="1"/>
</dbReference>
<protein>
    <recommendedName>
        <fullName evidence="7">Transcription termination/antitermination protein NusA</fullName>
    </recommendedName>
</protein>
<dbReference type="GO" id="GO:0031564">
    <property type="term" value="P:transcription antitermination"/>
    <property type="evidence" value="ECO:0007669"/>
    <property type="project" value="UniProtKB-UniRule"/>
</dbReference>
<evidence type="ECO:0000313" key="10">
    <source>
        <dbReference type="EMBL" id="AZQ61386.1"/>
    </source>
</evidence>
<dbReference type="SUPFAM" id="SSF50249">
    <property type="entry name" value="Nucleic acid-binding proteins"/>
    <property type="match status" value="1"/>
</dbReference>
<dbReference type="GO" id="GO:0005829">
    <property type="term" value="C:cytosol"/>
    <property type="evidence" value="ECO:0007669"/>
    <property type="project" value="TreeGrafter"/>
</dbReference>
<keyword evidence="2 7" id="KW-0963">Cytoplasm</keyword>
<evidence type="ECO:0000256" key="4">
    <source>
        <dbReference type="ARBA" id="ARBA00022884"/>
    </source>
</evidence>
<evidence type="ECO:0000256" key="5">
    <source>
        <dbReference type="ARBA" id="ARBA00023015"/>
    </source>
</evidence>
<dbReference type="Gene3D" id="3.30.1480.10">
    <property type="entry name" value="NusA, N-terminal domain"/>
    <property type="match status" value="1"/>
</dbReference>
<evidence type="ECO:0000256" key="1">
    <source>
        <dbReference type="ARBA" id="ARBA00022472"/>
    </source>
</evidence>
<dbReference type="OrthoDB" id="9807233at2"/>
<dbReference type="InterPro" id="IPR058582">
    <property type="entry name" value="KH_NusA_2nd"/>
</dbReference>
<dbReference type="SUPFAM" id="SSF54814">
    <property type="entry name" value="Prokaryotic type KH domain (KH-domain type II)"/>
    <property type="match status" value="2"/>
</dbReference>
<dbReference type="InterPro" id="IPR010213">
    <property type="entry name" value="TF_NusA"/>
</dbReference>
<evidence type="ECO:0000256" key="6">
    <source>
        <dbReference type="ARBA" id="ARBA00023163"/>
    </source>
</evidence>
<dbReference type="PROSITE" id="PS50084">
    <property type="entry name" value="KH_TYPE_1"/>
    <property type="match status" value="1"/>
</dbReference>
<dbReference type="Gene3D" id="2.40.50.140">
    <property type="entry name" value="Nucleic acid-binding proteins"/>
    <property type="match status" value="1"/>
</dbReference>
<keyword evidence="5 7" id="KW-0805">Transcription regulation</keyword>
<comment type="subunit">
    <text evidence="7">Monomer. Binds directly to the core enzyme of the DNA-dependent RNA polymerase and to nascent RNA.</text>
</comment>